<protein>
    <submittedName>
        <fullName evidence="1">Uncharacterized protein</fullName>
    </submittedName>
</protein>
<gene>
    <name evidence="1" type="ORF">POCTA_138.1.T0700092</name>
</gene>
<dbReference type="Proteomes" id="UP000683925">
    <property type="component" value="Unassembled WGS sequence"/>
</dbReference>
<keyword evidence="2" id="KW-1185">Reference proteome</keyword>
<sequence>MHDFKASLPIQNIIADSVYMIAGNTSFSWLHRTQLPMFLKFHKNLLDSKILPQVLLNILVSFTIFTCIHRIWPGALILECQYPAYQNEFLVNCQSFESINEDYTNLFIWAPYKLSHFSSSSENHCYDHSLKSDNIIQFLHFLVHQLRKRVMQYKLYLFLEDVNNFNLMNLPQTQQKSKGS</sequence>
<reference evidence="1" key="1">
    <citation type="submission" date="2021-01" db="EMBL/GenBank/DDBJ databases">
        <authorList>
            <consortium name="Genoscope - CEA"/>
            <person name="William W."/>
        </authorList>
    </citation>
    <scope>NUCLEOTIDE SEQUENCE</scope>
</reference>
<organism evidence="1 2">
    <name type="scientific">Paramecium octaurelia</name>
    <dbReference type="NCBI Taxonomy" id="43137"/>
    <lineage>
        <taxon>Eukaryota</taxon>
        <taxon>Sar</taxon>
        <taxon>Alveolata</taxon>
        <taxon>Ciliophora</taxon>
        <taxon>Intramacronucleata</taxon>
        <taxon>Oligohymenophorea</taxon>
        <taxon>Peniculida</taxon>
        <taxon>Parameciidae</taxon>
        <taxon>Paramecium</taxon>
    </lineage>
</organism>
<comment type="caution">
    <text evidence="1">The sequence shown here is derived from an EMBL/GenBank/DDBJ whole genome shotgun (WGS) entry which is preliminary data.</text>
</comment>
<dbReference type="EMBL" id="CAJJDP010000069">
    <property type="protein sequence ID" value="CAD8178030.1"/>
    <property type="molecule type" value="Genomic_DNA"/>
</dbReference>
<name>A0A8S1VLB4_PAROT</name>
<proteinExistence type="predicted"/>
<evidence type="ECO:0000313" key="2">
    <source>
        <dbReference type="Proteomes" id="UP000683925"/>
    </source>
</evidence>
<accession>A0A8S1VLB4</accession>
<dbReference type="AlphaFoldDB" id="A0A8S1VLB4"/>
<evidence type="ECO:0000313" key="1">
    <source>
        <dbReference type="EMBL" id="CAD8178030.1"/>
    </source>
</evidence>